<dbReference type="AlphaFoldDB" id="A0A9J7LRR2"/>
<dbReference type="RefSeq" id="XP_035687838.1">
    <property type="nucleotide sequence ID" value="XM_035831945.1"/>
</dbReference>
<dbReference type="OrthoDB" id="10056134at2759"/>
<accession>A0A9J7LRR2</accession>
<proteinExistence type="predicted"/>
<dbReference type="Proteomes" id="UP000001554">
    <property type="component" value="Chromosome 10"/>
</dbReference>
<evidence type="ECO:0000313" key="1">
    <source>
        <dbReference type="Proteomes" id="UP000001554"/>
    </source>
</evidence>
<name>A0A9J7LRR2_BRAFL</name>
<sequence>MASEIFAVEAMSEFTLQYKSWTPSGNTVFSTVDLDQTVGTFHCVLDLQAVQVNPQGNDWKWFMSNMGYLQTRKEIQVAPASLAQMLALCGGGAYSILQSRDSAIFTMLNPALSQVLSRLFSVMCQPQDASHQSAVPGEILQIAYTESGQILSTTCAPEVKVTIFNKEGRRLLTTEVMGETKFEDVAGNNCVQICGGLRVTHFTFKTTSPTGLDFLWPDIMVGGFGPEVNIIAVEGRDEDRWHWRVCNVGYLEERIYYR</sequence>
<reference evidence="2" key="2">
    <citation type="submission" date="2025-08" db="UniProtKB">
        <authorList>
            <consortium name="RefSeq"/>
        </authorList>
    </citation>
    <scope>IDENTIFICATION</scope>
    <source>
        <strain evidence="2">S238N-H82</strain>
        <tissue evidence="2">Testes</tissue>
    </source>
</reference>
<reference evidence="1" key="1">
    <citation type="journal article" date="2020" name="Nat. Ecol. Evol.">
        <title>Deeply conserved synteny resolves early events in vertebrate evolution.</title>
        <authorList>
            <person name="Simakov O."/>
            <person name="Marletaz F."/>
            <person name="Yue J.X."/>
            <person name="O'Connell B."/>
            <person name="Jenkins J."/>
            <person name="Brandt A."/>
            <person name="Calef R."/>
            <person name="Tung C.H."/>
            <person name="Huang T.K."/>
            <person name="Schmutz J."/>
            <person name="Satoh N."/>
            <person name="Yu J.K."/>
            <person name="Putnam N.H."/>
            <person name="Green R.E."/>
            <person name="Rokhsar D.S."/>
        </authorList>
    </citation>
    <scope>NUCLEOTIDE SEQUENCE [LARGE SCALE GENOMIC DNA]</scope>
    <source>
        <strain evidence="1">S238N-H82</strain>
    </source>
</reference>
<dbReference type="KEGG" id="bfo:118423742"/>
<organism evidence="1 2">
    <name type="scientific">Branchiostoma floridae</name>
    <name type="common">Florida lancelet</name>
    <name type="synonym">Amphioxus</name>
    <dbReference type="NCBI Taxonomy" id="7739"/>
    <lineage>
        <taxon>Eukaryota</taxon>
        <taxon>Metazoa</taxon>
        <taxon>Chordata</taxon>
        <taxon>Cephalochordata</taxon>
        <taxon>Leptocardii</taxon>
        <taxon>Amphioxiformes</taxon>
        <taxon>Branchiostomatidae</taxon>
        <taxon>Branchiostoma</taxon>
    </lineage>
</organism>
<protein>
    <submittedName>
        <fullName evidence="2">Uncharacterized protein LOC118423742</fullName>
    </submittedName>
</protein>
<dbReference type="GeneID" id="118423742"/>
<keyword evidence="1" id="KW-1185">Reference proteome</keyword>
<evidence type="ECO:0000313" key="2">
    <source>
        <dbReference type="RefSeq" id="XP_035687838.1"/>
    </source>
</evidence>
<gene>
    <name evidence="2" type="primary">LOC118423742</name>
</gene>